<evidence type="ECO:0000256" key="11">
    <source>
        <dbReference type="SAM" id="Phobius"/>
    </source>
</evidence>
<evidence type="ECO:0000256" key="10">
    <source>
        <dbReference type="SAM" id="MobiDB-lite"/>
    </source>
</evidence>
<evidence type="ECO:0000256" key="4">
    <source>
        <dbReference type="ARBA" id="ARBA00022475"/>
    </source>
</evidence>
<dbReference type="EMBL" id="CP012023">
    <property type="protein sequence ID" value="ALI55677.1"/>
    <property type="molecule type" value="Genomic_DNA"/>
</dbReference>
<dbReference type="PANTHER" id="PTHR30046:SF0">
    <property type="entry name" value="FLAGELLAR M-RING PROTEIN"/>
    <property type="match status" value="1"/>
</dbReference>
<comment type="subcellular location">
    <subcellularLocation>
        <location evidence="1 9">Bacterial flagellum basal body</location>
    </subcellularLocation>
    <subcellularLocation>
        <location evidence="2">Cell membrane</location>
        <topology evidence="2">Multi-pass membrane protein</topology>
    </subcellularLocation>
</comment>
<dbReference type="InterPro" id="IPR000067">
    <property type="entry name" value="FlgMring_FliF"/>
</dbReference>
<dbReference type="Pfam" id="PF01514">
    <property type="entry name" value="YscJ_FliF"/>
    <property type="match status" value="1"/>
</dbReference>
<dbReference type="GO" id="GO:0005886">
    <property type="term" value="C:plasma membrane"/>
    <property type="evidence" value="ECO:0007669"/>
    <property type="project" value="UniProtKB-SubCell"/>
</dbReference>
<evidence type="ECO:0000256" key="3">
    <source>
        <dbReference type="ARBA" id="ARBA00007971"/>
    </source>
</evidence>
<evidence type="ECO:0000256" key="8">
    <source>
        <dbReference type="ARBA" id="ARBA00023143"/>
    </source>
</evidence>
<dbReference type="InterPro" id="IPR043427">
    <property type="entry name" value="YscJ/FliF"/>
</dbReference>
<dbReference type="PRINTS" id="PR01009">
    <property type="entry name" value="FLGMRINGFLIF"/>
</dbReference>
<dbReference type="Proteomes" id="UP000064920">
    <property type="component" value="Chromosome"/>
</dbReference>
<dbReference type="RefSeq" id="WP_062217994.1">
    <property type="nucleotide sequence ID" value="NZ_CP012023.1"/>
</dbReference>
<feature type="compositionally biased region" description="Low complexity" evidence="10">
    <location>
        <begin position="295"/>
        <end position="314"/>
    </location>
</feature>
<evidence type="ECO:0000313" key="12">
    <source>
        <dbReference type="EMBL" id="ALI55677.1"/>
    </source>
</evidence>
<comment type="function">
    <text evidence="9">The M ring may be actively involved in energy transduction.</text>
</comment>
<keyword evidence="12" id="KW-0969">Cilium</keyword>
<name>A0A0N7HIN0_9RHOB</name>
<feature type="region of interest" description="Disordered" evidence="10">
    <location>
        <begin position="272"/>
        <end position="317"/>
    </location>
</feature>
<feature type="transmembrane region" description="Helical" evidence="11">
    <location>
        <begin position="18"/>
        <end position="38"/>
    </location>
</feature>
<dbReference type="OrthoDB" id="9807026at2"/>
<evidence type="ECO:0000256" key="7">
    <source>
        <dbReference type="ARBA" id="ARBA00023136"/>
    </source>
</evidence>
<evidence type="ECO:0000256" key="2">
    <source>
        <dbReference type="ARBA" id="ARBA00004651"/>
    </source>
</evidence>
<dbReference type="GO" id="GO:0003774">
    <property type="term" value="F:cytoskeletal motor activity"/>
    <property type="evidence" value="ECO:0007669"/>
    <property type="project" value="InterPro"/>
</dbReference>
<dbReference type="Pfam" id="PF08345">
    <property type="entry name" value="YscJ_FliF_C"/>
    <property type="match status" value="1"/>
</dbReference>
<keyword evidence="13" id="KW-1185">Reference proteome</keyword>
<dbReference type="PATRIC" id="fig|1397108.4.peg.1767"/>
<keyword evidence="5 11" id="KW-0812">Transmembrane</keyword>
<evidence type="ECO:0000256" key="6">
    <source>
        <dbReference type="ARBA" id="ARBA00022989"/>
    </source>
</evidence>
<dbReference type="PIRSF" id="PIRSF004862">
    <property type="entry name" value="FliF"/>
    <property type="match status" value="1"/>
</dbReference>
<dbReference type="STRING" id="1397108.IMCC12053_1730"/>
<dbReference type="GO" id="GO:0071973">
    <property type="term" value="P:bacterial-type flagellum-dependent cell motility"/>
    <property type="evidence" value="ECO:0007669"/>
    <property type="project" value="InterPro"/>
</dbReference>
<reference evidence="12 13" key="1">
    <citation type="submission" date="2015-05" db="EMBL/GenBank/DDBJ databases">
        <authorList>
            <person name="Wang D.B."/>
            <person name="Wang M."/>
        </authorList>
    </citation>
    <scope>NUCLEOTIDE SEQUENCE [LARGE SCALE GENOMIC DNA]</scope>
    <source>
        <strain evidence="12 13">IMCC 12053</strain>
    </source>
</reference>
<proteinExistence type="inferred from homology"/>
<dbReference type="InterPro" id="IPR006182">
    <property type="entry name" value="FliF_N_dom"/>
</dbReference>
<keyword evidence="6 11" id="KW-1133">Transmembrane helix</keyword>
<evidence type="ECO:0000256" key="9">
    <source>
        <dbReference type="PIRNR" id="PIRNR004862"/>
    </source>
</evidence>
<dbReference type="GO" id="GO:0009431">
    <property type="term" value="C:bacterial-type flagellum basal body, MS ring"/>
    <property type="evidence" value="ECO:0007669"/>
    <property type="project" value="InterPro"/>
</dbReference>
<dbReference type="InterPro" id="IPR045851">
    <property type="entry name" value="AMP-bd_C_sf"/>
</dbReference>
<keyword evidence="7 11" id="KW-0472">Membrane</keyword>
<dbReference type="PANTHER" id="PTHR30046">
    <property type="entry name" value="FLAGELLAR M-RING PROTEIN"/>
    <property type="match status" value="1"/>
</dbReference>
<comment type="similarity">
    <text evidence="3 9">Belongs to the FliF family.</text>
</comment>
<evidence type="ECO:0000313" key="13">
    <source>
        <dbReference type="Proteomes" id="UP000064920"/>
    </source>
</evidence>
<dbReference type="NCBIfam" id="TIGR00206">
    <property type="entry name" value="fliF"/>
    <property type="match status" value="1"/>
</dbReference>
<feature type="transmembrane region" description="Helical" evidence="11">
    <location>
        <begin position="423"/>
        <end position="445"/>
    </location>
</feature>
<gene>
    <name evidence="12" type="ORF">IMCC12053_1730</name>
</gene>
<organism evidence="12 13">
    <name type="scientific">Celeribacter marinus</name>
    <dbReference type="NCBI Taxonomy" id="1397108"/>
    <lineage>
        <taxon>Bacteria</taxon>
        <taxon>Pseudomonadati</taxon>
        <taxon>Pseudomonadota</taxon>
        <taxon>Alphaproteobacteria</taxon>
        <taxon>Rhodobacterales</taxon>
        <taxon>Roseobacteraceae</taxon>
        <taxon>Celeribacter</taxon>
    </lineage>
</organism>
<accession>A0A0N7HIN0</accession>
<keyword evidence="8 9" id="KW-0975">Bacterial flagellum</keyword>
<protein>
    <recommendedName>
        <fullName evidence="9">Flagellar M-ring protein</fullName>
    </recommendedName>
</protein>
<dbReference type="InterPro" id="IPR013556">
    <property type="entry name" value="Flag_M-ring_C"/>
</dbReference>
<evidence type="ECO:0000256" key="5">
    <source>
        <dbReference type="ARBA" id="ARBA00022692"/>
    </source>
</evidence>
<keyword evidence="12" id="KW-0966">Cell projection</keyword>
<evidence type="ECO:0000256" key="1">
    <source>
        <dbReference type="ARBA" id="ARBA00004117"/>
    </source>
</evidence>
<keyword evidence="12" id="KW-0282">Flagellum</keyword>
<dbReference type="AlphaFoldDB" id="A0A0N7HIN0"/>
<dbReference type="KEGG" id="cmar:IMCC12053_1730"/>
<keyword evidence="4" id="KW-1003">Cell membrane</keyword>
<sequence length="544" mass="57584">MQQILSVWTALDPRRRTIVIGATILMFAAVIGLSRIAAQPSFTLLYSGLEPSAAGEVVAALEQRGIAHEVRGGAIFVPSTDRDQLRMVLASEGLPANSTSGYELLDSLSGFGTTAQMFDAAYWRAKEGELARTIVSSPQISAARVHIANPSSSPFTRGTAATASVTVTTISGSVSTQQAQGYKYLVASAVSGLSAEDVSVIDGRRGVVISGDDPLSGLPESSDKAETLRQNVLRLLEARVGKGRAVVEVSVEPVTDVESITERRFDPDTRVAISTQTEERTTSSTDTRNGAVTVASNLPNGNAANGGDASSNNSETRESINYEVSETTRELQRMPGAVKRLTVAVLIDGITTLDPETEAAVWSARSDDELSALEALVASAIGLDEARGDSLTIRSMEFEPVLVEGTAASPSPFTLANLDIMRILQLAVLTVVSLVLGLFVVRPILAKPVTVPALVSPVSENQPLGDTSLPALESPSFDPPALTNSMDDGGFELPSLGVVSDFDLGEDFGMPTDPVKRLKKLIEDREEETVEILRSWIEDAEGTA</sequence>
<dbReference type="Gene3D" id="3.30.300.30">
    <property type="match status" value="1"/>
</dbReference>